<feature type="domain" description="Myb/SANT-like DNA-binding" evidence="3">
    <location>
        <begin position="13"/>
        <end position="104"/>
    </location>
</feature>
<dbReference type="PANTHER" id="PTHR22666:SF3">
    <property type="entry name" value="MYB_SANT-LIKE DNA-BINDING DOMAIN-CONTAINING PROTEIN 1"/>
    <property type="match status" value="1"/>
</dbReference>
<accession>A0ABD1EHG0</accession>
<evidence type="ECO:0000313" key="5">
    <source>
        <dbReference type="Proteomes" id="UP001566132"/>
    </source>
</evidence>
<evidence type="ECO:0000256" key="2">
    <source>
        <dbReference type="SAM" id="MobiDB-lite"/>
    </source>
</evidence>
<evidence type="ECO:0000259" key="3">
    <source>
        <dbReference type="Pfam" id="PF13837"/>
    </source>
</evidence>
<gene>
    <name evidence="4" type="ORF">ABEB36_009674</name>
</gene>
<dbReference type="InterPro" id="IPR026095">
    <property type="entry name" value="Myb/SANT-like_DNA-bd_dom_prot"/>
</dbReference>
<reference evidence="4 5" key="1">
    <citation type="submission" date="2024-05" db="EMBL/GenBank/DDBJ databases">
        <title>Genetic variation in Jamaican populations of the coffee berry borer (Hypothenemus hampei).</title>
        <authorList>
            <person name="Errbii M."/>
            <person name="Myrie A."/>
        </authorList>
    </citation>
    <scope>NUCLEOTIDE SEQUENCE [LARGE SCALE GENOMIC DNA]</scope>
    <source>
        <strain evidence="4">JA-Hopewell-2020-01-JO</strain>
        <tissue evidence="4">Whole body</tissue>
    </source>
</reference>
<dbReference type="Pfam" id="PF13837">
    <property type="entry name" value="Myb_DNA-bind_4"/>
    <property type="match status" value="1"/>
</dbReference>
<feature type="region of interest" description="Disordered" evidence="2">
    <location>
        <begin position="137"/>
        <end position="160"/>
    </location>
</feature>
<sequence>MDFKNAPKKRTTNFREDETKLLIQLWGSPVVQNKLYLTHRKAPVMRLIASNMQKYGFHRTPDEIKTRIRNLKCLYHRIKKSMTTGTGIGTVDPDWPHYKAMDEILSKKNALRQSLVYNHNLLSEVNAEIKEEIEDIEINDDGESYTSNSNGSDEEFDETPSALPATITPLIIEEDDKVISPIKIAPKPLSPATHQTTNFPRIQVKQNLMNTPQVTQKNSKILPQVQTVQISRSDVIKSQPITTNGVAKGNTPLPFPLLILNPGNGVQSGQNGAAGLLQKPAQNNSHNNNNINAVFNHEVSNILKEMLRVQKENLEIERERLEVERQKMEYERAVGCQLLNMVPAFNEAFQRFTSKDPQQLPTMEEEFEDTKHFAEHPIFGRTQAQKKSADSPLEQLRSNKIFKDAVINGIKKYMQDEVSPNSEANAEVG</sequence>
<dbReference type="AlphaFoldDB" id="A0ABD1EHG0"/>
<protein>
    <recommendedName>
        <fullName evidence="3">Myb/SANT-like DNA-binding domain-containing protein</fullName>
    </recommendedName>
</protein>
<dbReference type="Gene3D" id="1.10.10.60">
    <property type="entry name" value="Homeodomain-like"/>
    <property type="match status" value="1"/>
</dbReference>
<name>A0ABD1EHG0_HYPHA</name>
<dbReference type="PANTHER" id="PTHR22666">
    <property type="entry name" value="MYB_SANT-LIKE DNA-BINDING DOMAIN-CONTAINING PROTEIN 1"/>
    <property type="match status" value="1"/>
</dbReference>
<dbReference type="EMBL" id="JBDJPC010000007">
    <property type="protein sequence ID" value="KAL1493999.1"/>
    <property type="molecule type" value="Genomic_DNA"/>
</dbReference>
<keyword evidence="5" id="KW-1185">Reference proteome</keyword>
<proteinExistence type="predicted"/>
<evidence type="ECO:0000313" key="4">
    <source>
        <dbReference type="EMBL" id="KAL1493999.1"/>
    </source>
</evidence>
<dbReference type="Proteomes" id="UP001566132">
    <property type="component" value="Unassembled WGS sequence"/>
</dbReference>
<dbReference type="InterPro" id="IPR044822">
    <property type="entry name" value="Myb_DNA-bind_4"/>
</dbReference>
<comment type="caution">
    <text evidence="4">The sequence shown here is derived from an EMBL/GenBank/DDBJ whole genome shotgun (WGS) entry which is preliminary data.</text>
</comment>
<feature type="coiled-coil region" evidence="1">
    <location>
        <begin position="299"/>
        <end position="333"/>
    </location>
</feature>
<evidence type="ECO:0000256" key="1">
    <source>
        <dbReference type="SAM" id="Coils"/>
    </source>
</evidence>
<organism evidence="4 5">
    <name type="scientific">Hypothenemus hampei</name>
    <name type="common">Coffee berry borer</name>
    <dbReference type="NCBI Taxonomy" id="57062"/>
    <lineage>
        <taxon>Eukaryota</taxon>
        <taxon>Metazoa</taxon>
        <taxon>Ecdysozoa</taxon>
        <taxon>Arthropoda</taxon>
        <taxon>Hexapoda</taxon>
        <taxon>Insecta</taxon>
        <taxon>Pterygota</taxon>
        <taxon>Neoptera</taxon>
        <taxon>Endopterygota</taxon>
        <taxon>Coleoptera</taxon>
        <taxon>Polyphaga</taxon>
        <taxon>Cucujiformia</taxon>
        <taxon>Curculionidae</taxon>
        <taxon>Scolytinae</taxon>
        <taxon>Hypothenemus</taxon>
    </lineage>
</organism>
<keyword evidence="1" id="KW-0175">Coiled coil</keyword>